<evidence type="ECO:0000313" key="2">
    <source>
        <dbReference type="Proteomes" id="UP001648503"/>
    </source>
</evidence>
<gene>
    <name evidence="1" type="ORF">BASA50_002275</name>
</gene>
<accession>A0ABQ8FLT1</accession>
<evidence type="ECO:0000313" key="1">
    <source>
        <dbReference type="EMBL" id="KAH6600489.1"/>
    </source>
</evidence>
<keyword evidence="2" id="KW-1185">Reference proteome</keyword>
<dbReference type="EMBL" id="JAFCIX010000034">
    <property type="protein sequence ID" value="KAH6600489.1"/>
    <property type="molecule type" value="Genomic_DNA"/>
</dbReference>
<evidence type="ECO:0008006" key="3">
    <source>
        <dbReference type="Google" id="ProtNLM"/>
    </source>
</evidence>
<protein>
    <recommendedName>
        <fullName evidence="3">HTH psq-type domain-containing protein</fullName>
    </recommendedName>
</protein>
<proteinExistence type="predicted"/>
<reference evidence="1 2" key="1">
    <citation type="submission" date="2021-02" db="EMBL/GenBank/DDBJ databases">
        <title>Variation within the Batrachochytrium salamandrivorans European outbreak.</title>
        <authorList>
            <person name="Kelly M."/>
            <person name="Pasmans F."/>
            <person name="Shea T.P."/>
            <person name="Munoz J.F."/>
            <person name="Carranza S."/>
            <person name="Cuomo C.A."/>
            <person name="Martel A."/>
        </authorList>
    </citation>
    <scope>NUCLEOTIDE SEQUENCE [LARGE SCALE GENOMIC DNA]</scope>
    <source>
        <strain evidence="1 2">AMFP18/2</strain>
    </source>
</reference>
<sequence length="158" mass="17906">MSIVEPEKKKQKLVDLSTKLAILKYLDDGHSIRATADKFKLSKGTVQSAKQNTETLLKEAESNRSLSKARVVQQSDINVILWRWFLTARSRGYPISSPHYSGKRPTKSQLKLESVSMNFQSQKAGFKSGSKETMCNHTKLVDSREIWILRVPNNGNCH</sequence>
<organism evidence="1 2">
    <name type="scientific">Batrachochytrium salamandrivorans</name>
    <dbReference type="NCBI Taxonomy" id="1357716"/>
    <lineage>
        <taxon>Eukaryota</taxon>
        <taxon>Fungi</taxon>
        <taxon>Fungi incertae sedis</taxon>
        <taxon>Chytridiomycota</taxon>
        <taxon>Chytridiomycota incertae sedis</taxon>
        <taxon>Chytridiomycetes</taxon>
        <taxon>Rhizophydiales</taxon>
        <taxon>Rhizophydiales incertae sedis</taxon>
        <taxon>Batrachochytrium</taxon>
    </lineage>
</organism>
<comment type="caution">
    <text evidence="1">The sequence shown here is derived from an EMBL/GenBank/DDBJ whole genome shotgun (WGS) entry which is preliminary data.</text>
</comment>
<dbReference type="Proteomes" id="UP001648503">
    <property type="component" value="Unassembled WGS sequence"/>
</dbReference>
<name>A0ABQ8FLT1_9FUNG</name>